<dbReference type="AlphaFoldDB" id="A0A673HZ65"/>
<proteinExistence type="predicted"/>
<dbReference type="Proteomes" id="UP000472270">
    <property type="component" value="Unassembled WGS sequence"/>
</dbReference>
<keyword evidence="3" id="KW-1185">Reference proteome</keyword>
<keyword evidence="1" id="KW-0812">Transmembrane</keyword>
<feature type="transmembrane region" description="Helical" evidence="1">
    <location>
        <begin position="70"/>
        <end position="89"/>
    </location>
</feature>
<evidence type="ECO:0000313" key="2">
    <source>
        <dbReference type="Ensembl" id="ENSSRHP00000031596.1"/>
    </source>
</evidence>
<reference evidence="2" key="1">
    <citation type="submission" date="2025-08" db="UniProtKB">
        <authorList>
            <consortium name="Ensembl"/>
        </authorList>
    </citation>
    <scope>IDENTIFICATION</scope>
</reference>
<dbReference type="Ensembl" id="ENSSRHT00000032518.1">
    <property type="protein sequence ID" value="ENSSRHP00000031596.1"/>
    <property type="gene ID" value="ENSSRHG00000016318.1"/>
</dbReference>
<accession>A0A673HZ65</accession>
<name>A0A673HZ65_9TELE</name>
<reference evidence="2" key="2">
    <citation type="submission" date="2025-09" db="UniProtKB">
        <authorList>
            <consortium name="Ensembl"/>
        </authorList>
    </citation>
    <scope>IDENTIFICATION</scope>
</reference>
<organism evidence="2 3">
    <name type="scientific">Sinocyclocheilus rhinocerous</name>
    <dbReference type="NCBI Taxonomy" id="307959"/>
    <lineage>
        <taxon>Eukaryota</taxon>
        <taxon>Metazoa</taxon>
        <taxon>Chordata</taxon>
        <taxon>Craniata</taxon>
        <taxon>Vertebrata</taxon>
        <taxon>Euteleostomi</taxon>
        <taxon>Actinopterygii</taxon>
        <taxon>Neopterygii</taxon>
        <taxon>Teleostei</taxon>
        <taxon>Ostariophysi</taxon>
        <taxon>Cypriniformes</taxon>
        <taxon>Cyprinidae</taxon>
        <taxon>Cyprininae</taxon>
        <taxon>Sinocyclocheilus</taxon>
    </lineage>
</organism>
<evidence type="ECO:0000313" key="3">
    <source>
        <dbReference type="Proteomes" id="UP000472270"/>
    </source>
</evidence>
<protein>
    <submittedName>
        <fullName evidence="2">Uncharacterized protein</fullName>
    </submittedName>
</protein>
<sequence>MGGKRLVGTKHECRGRERDQIRYFSAGAGQNLAGVGLKNPTQVSSSYCIAPDNGFQAPKTQMLRCYINKLLQNNNLQYAILVICIFYIVY</sequence>
<keyword evidence="1" id="KW-1133">Transmembrane helix</keyword>
<evidence type="ECO:0000256" key="1">
    <source>
        <dbReference type="SAM" id="Phobius"/>
    </source>
</evidence>
<keyword evidence="1" id="KW-0472">Membrane</keyword>